<protein>
    <submittedName>
        <fullName evidence="2">Uncharacterized protein</fullName>
    </submittedName>
</protein>
<proteinExistence type="predicted"/>
<organism evidence="2 3">
    <name type="scientific">Prorocentrum cordatum</name>
    <dbReference type="NCBI Taxonomy" id="2364126"/>
    <lineage>
        <taxon>Eukaryota</taxon>
        <taxon>Sar</taxon>
        <taxon>Alveolata</taxon>
        <taxon>Dinophyceae</taxon>
        <taxon>Prorocentrales</taxon>
        <taxon>Prorocentraceae</taxon>
        <taxon>Prorocentrum</taxon>
    </lineage>
</organism>
<evidence type="ECO:0000313" key="3">
    <source>
        <dbReference type="Proteomes" id="UP001189429"/>
    </source>
</evidence>
<dbReference type="EMBL" id="CAUYUJ010015305">
    <property type="protein sequence ID" value="CAK0852343.1"/>
    <property type="molecule type" value="Genomic_DNA"/>
</dbReference>
<reference evidence="2" key="1">
    <citation type="submission" date="2023-10" db="EMBL/GenBank/DDBJ databases">
        <authorList>
            <person name="Chen Y."/>
            <person name="Shah S."/>
            <person name="Dougan E. K."/>
            <person name="Thang M."/>
            <person name="Chan C."/>
        </authorList>
    </citation>
    <scope>NUCLEOTIDE SEQUENCE [LARGE SCALE GENOMIC DNA]</scope>
</reference>
<dbReference type="Proteomes" id="UP001189429">
    <property type="component" value="Unassembled WGS sequence"/>
</dbReference>
<name>A0ABN9U0P6_9DINO</name>
<feature type="region of interest" description="Disordered" evidence="1">
    <location>
        <begin position="35"/>
        <end position="99"/>
    </location>
</feature>
<evidence type="ECO:0000313" key="2">
    <source>
        <dbReference type="EMBL" id="CAK0852343.1"/>
    </source>
</evidence>
<feature type="compositionally biased region" description="Low complexity" evidence="1">
    <location>
        <begin position="85"/>
        <end position="99"/>
    </location>
</feature>
<evidence type="ECO:0000256" key="1">
    <source>
        <dbReference type="SAM" id="MobiDB-lite"/>
    </source>
</evidence>
<feature type="compositionally biased region" description="Basic and acidic residues" evidence="1">
    <location>
        <begin position="61"/>
        <end position="77"/>
    </location>
</feature>
<gene>
    <name evidence="2" type="ORF">PCOR1329_LOCUS44169</name>
</gene>
<sequence length="99" mass="10105">MRRFVDGAVFRAAEVAVATLEGLVCNAPCCCTDSASAASGPPRAIGALPAGSESLLPPLAPDERPVGPKLVAKRDASRSPAQAMARRSSTRSAATTRGR</sequence>
<keyword evidence="3" id="KW-1185">Reference proteome</keyword>
<comment type="caution">
    <text evidence="2">The sequence shown here is derived from an EMBL/GenBank/DDBJ whole genome shotgun (WGS) entry which is preliminary data.</text>
</comment>
<accession>A0ABN9U0P6</accession>